<dbReference type="AlphaFoldDB" id="A0A6G0VR18"/>
<organism evidence="1 2">
    <name type="scientific">Aphis craccivora</name>
    <name type="common">Cowpea aphid</name>
    <dbReference type="NCBI Taxonomy" id="307492"/>
    <lineage>
        <taxon>Eukaryota</taxon>
        <taxon>Metazoa</taxon>
        <taxon>Ecdysozoa</taxon>
        <taxon>Arthropoda</taxon>
        <taxon>Hexapoda</taxon>
        <taxon>Insecta</taxon>
        <taxon>Pterygota</taxon>
        <taxon>Neoptera</taxon>
        <taxon>Paraneoptera</taxon>
        <taxon>Hemiptera</taxon>
        <taxon>Sternorrhyncha</taxon>
        <taxon>Aphidomorpha</taxon>
        <taxon>Aphidoidea</taxon>
        <taxon>Aphididae</taxon>
        <taxon>Aphidini</taxon>
        <taxon>Aphis</taxon>
        <taxon>Aphis</taxon>
    </lineage>
</organism>
<reference evidence="1 2" key="1">
    <citation type="submission" date="2019-08" db="EMBL/GenBank/DDBJ databases">
        <title>Whole genome of Aphis craccivora.</title>
        <authorList>
            <person name="Voronova N.V."/>
            <person name="Shulinski R.S."/>
            <person name="Bandarenka Y.V."/>
            <person name="Zhorov D.G."/>
            <person name="Warner D."/>
        </authorList>
    </citation>
    <scope>NUCLEOTIDE SEQUENCE [LARGE SCALE GENOMIC DNA]</scope>
    <source>
        <strain evidence="1">180601</strain>
        <tissue evidence="1">Whole Body</tissue>
    </source>
</reference>
<protein>
    <recommendedName>
        <fullName evidence="3">DUF659 domain-containing protein</fullName>
    </recommendedName>
</protein>
<dbReference type="Proteomes" id="UP000478052">
    <property type="component" value="Unassembled WGS sequence"/>
</dbReference>
<gene>
    <name evidence="1" type="ORF">FWK35_00038749</name>
</gene>
<accession>A0A6G0VR18</accession>
<evidence type="ECO:0000313" key="1">
    <source>
        <dbReference type="EMBL" id="KAF0706192.1"/>
    </source>
</evidence>
<dbReference type="InterPro" id="IPR012337">
    <property type="entry name" value="RNaseH-like_sf"/>
</dbReference>
<proteinExistence type="predicted"/>
<keyword evidence="2" id="KW-1185">Reference proteome</keyword>
<sequence>MVKAGKTLKIFNPKMEHITCVAHALHRVCEEIRLQFPKVDKLISNMKKNFLKAPSRVQIFRSIAPNISLPPEPKLTRWGTWINAAIYYCEHFSLIKRVIIELDEDDAISIKKVQNLIKDSNLECNLTYIKSNFSALTSAILRLEKTGCLLSESIKIVLDVQNAIDKAQNKIGKAVQLKMKTVLEKNTGFKSICTVSKILNGEEVSKLELPEDLNLDDIAYLKFSPITSVDVERSFSSYKTLLTDNRRSFIFENLKESLIVQCNNKDVIE</sequence>
<evidence type="ECO:0008006" key="3">
    <source>
        <dbReference type="Google" id="ProtNLM"/>
    </source>
</evidence>
<dbReference type="SUPFAM" id="SSF53098">
    <property type="entry name" value="Ribonuclease H-like"/>
    <property type="match status" value="1"/>
</dbReference>
<evidence type="ECO:0000313" key="2">
    <source>
        <dbReference type="Proteomes" id="UP000478052"/>
    </source>
</evidence>
<dbReference type="EMBL" id="VUJU01012995">
    <property type="protein sequence ID" value="KAF0706192.1"/>
    <property type="molecule type" value="Genomic_DNA"/>
</dbReference>
<dbReference type="OrthoDB" id="6625366at2759"/>
<name>A0A6G0VR18_APHCR</name>
<comment type="caution">
    <text evidence="1">The sequence shown here is derived from an EMBL/GenBank/DDBJ whole genome shotgun (WGS) entry which is preliminary data.</text>
</comment>